<dbReference type="InterPro" id="IPR013121">
    <property type="entry name" value="Fe_red_NAD-bd_6"/>
</dbReference>
<feature type="transmembrane region" description="Helical" evidence="13">
    <location>
        <begin position="279"/>
        <end position="303"/>
    </location>
</feature>
<keyword evidence="4" id="KW-0813">Transport</keyword>
<dbReference type="InterPro" id="IPR013130">
    <property type="entry name" value="Fe3_Rdtase_TM_dom"/>
</dbReference>
<dbReference type="SFLD" id="SFLDG01168">
    <property type="entry name" value="Ferric_reductase_subgroup_(FRE"/>
    <property type="match status" value="1"/>
</dbReference>
<dbReference type="Pfam" id="PF08030">
    <property type="entry name" value="NAD_binding_6"/>
    <property type="match status" value="1"/>
</dbReference>
<dbReference type="CDD" id="cd06186">
    <property type="entry name" value="NOX_Duox_like_FAD_NADP"/>
    <property type="match status" value="1"/>
</dbReference>
<keyword evidence="11 13" id="KW-0472">Membrane</keyword>
<keyword evidence="6 13" id="KW-0812">Transmembrane</keyword>
<sequence>MERPKMSLPNFFWKRVNVVVTASTTPAEIAEMGHDPWSKSAKYGHGFVYFALVLLVTTSLVRFHNVWGDKIRIAKYKEGQPVFFDGSALYVPGPENPDITSAGTDASTTQIFPKPQPKPEIANRESLLHRVIPLRRTVALMRWFFYRPVPSFRIGRFSIIFPSLAVTAIVLTALVFVVCYCFIPQPLFYSSIALGSPPVAIRAGMLAVAIVPWTVALSTKANLISLLTGLSPERLNGLHRWSAYICLFLSLVHTVPFYITPIWEDGALINYRKFITVPTYVYGTGLAALVPLLVLCIHSLPLLRKYAYELFLTIHIPVSWISVAMMFWHTKNFLSSWGYLWATVVIWMTTYILRFLHLNWSNPLRPAAFMVGEECTVTLLPQGAVRVTVPTRMRWRPGQYVYLSMPSVAFFQSHPFTITSLCSDDFPSRYGEEYRDCVLVFRPLGGFTRKVFRQALWNSPLHTYSALLEGPYGGMQREMAAFNSVVFVAGGSGITAVVSQLLDLIKKVRDGKAITRSIRVIWALKGPETMEWFQRELRICKDHAPAGIFQCQFFLTGVKNVKEDRDLAQTRIRDMLQGNERQSSVPISENVEGHAEYQQQAWRTSQGGLAGMPRADANPHVVDHPPSIAPGPAVHLPPGPRERNWHIDYHRPDLSQILNECSRTFGRRACVFVCGPPSMRTEVAGAVAKLQLQVITDSARDEIFLHAENYDV</sequence>
<evidence type="ECO:0000256" key="5">
    <source>
        <dbReference type="ARBA" id="ARBA00022475"/>
    </source>
</evidence>
<dbReference type="EMBL" id="KB644411">
    <property type="protein sequence ID" value="EPS28414.1"/>
    <property type="molecule type" value="Genomic_DNA"/>
</dbReference>
<dbReference type="PANTHER" id="PTHR32361:SF23">
    <property type="entry name" value="FERRIC-CHELATE REDUCTASE"/>
    <property type="match status" value="1"/>
</dbReference>
<protein>
    <recommendedName>
        <fullName evidence="3">ferric-chelate reductase (NADPH)</fullName>
        <ecNumber evidence="3">1.16.1.9</ecNumber>
    </recommendedName>
</protein>
<dbReference type="GO" id="GO:0015677">
    <property type="term" value="P:copper ion import"/>
    <property type="evidence" value="ECO:0007669"/>
    <property type="project" value="TreeGrafter"/>
</dbReference>
<comment type="subcellular location">
    <subcellularLocation>
        <location evidence="1">Cell membrane</location>
        <topology evidence="1">Multi-pass membrane protein</topology>
    </subcellularLocation>
</comment>
<keyword evidence="7" id="KW-0249">Electron transport</keyword>
<evidence type="ECO:0000256" key="2">
    <source>
        <dbReference type="ARBA" id="ARBA00006278"/>
    </source>
</evidence>
<evidence type="ECO:0000256" key="11">
    <source>
        <dbReference type="ARBA" id="ARBA00023136"/>
    </source>
</evidence>
<dbReference type="Pfam" id="PF08022">
    <property type="entry name" value="FAD_binding_8"/>
    <property type="match status" value="1"/>
</dbReference>
<evidence type="ECO:0000256" key="8">
    <source>
        <dbReference type="ARBA" id="ARBA00022989"/>
    </source>
</evidence>
<dbReference type="GO" id="GO:0006879">
    <property type="term" value="P:intracellular iron ion homeostasis"/>
    <property type="evidence" value="ECO:0007669"/>
    <property type="project" value="TreeGrafter"/>
</dbReference>
<dbReference type="InterPro" id="IPR039261">
    <property type="entry name" value="FNR_nucleotide-bd"/>
</dbReference>
<evidence type="ECO:0000313" key="16">
    <source>
        <dbReference type="Proteomes" id="UP000019376"/>
    </source>
</evidence>
<dbReference type="InterPro" id="IPR051410">
    <property type="entry name" value="Ferric/Cupric_Reductase"/>
</dbReference>
<feature type="transmembrane region" description="Helical" evidence="13">
    <location>
        <begin position="310"/>
        <end position="330"/>
    </location>
</feature>
<dbReference type="OrthoDB" id="167398at2759"/>
<feature type="transmembrane region" description="Helical" evidence="13">
    <location>
        <begin position="336"/>
        <end position="356"/>
    </location>
</feature>
<dbReference type="eggNOG" id="KOG0039">
    <property type="taxonomic scope" value="Eukaryota"/>
</dbReference>
<evidence type="ECO:0000256" key="9">
    <source>
        <dbReference type="ARBA" id="ARBA00023002"/>
    </source>
</evidence>
<keyword evidence="8 13" id="KW-1133">Transmembrane helix</keyword>
<dbReference type="InterPro" id="IPR017927">
    <property type="entry name" value="FAD-bd_FR_type"/>
</dbReference>
<dbReference type="InterPro" id="IPR013112">
    <property type="entry name" value="FAD-bd_8"/>
</dbReference>
<dbReference type="SFLD" id="SFLDS00052">
    <property type="entry name" value="Ferric_Reductase_Domain"/>
    <property type="match status" value="1"/>
</dbReference>
<evidence type="ECO:0000256" key="4">
    <source>
        <dbReference type="ARBA" id="ARBA00022448"/>
    </source>
</evidence>
<evidence type="ECO:0000256" key="7">
    <source>
        <dbReference type="ARBA" id="ARBA00022982"/>
    </source>
</evidence>
<evidence type="ECO:0000256" key="10">
    <source>
        <dbReference type="ARBA" id="ARBA00023065"/>
    </source>
</evidence>
<dbReference type="InterPro" id="IPR017938">
    <property type="entry name" value="Riboflavin_synthase-like_b-brl"/>
</dbReference>
<feature type="domain" description="FAD-binding FR-type" evidence="14">
    <location>
        <begin position="364"/>
        <end position="478"/>
    </location>
</feature>
<keyword evidence="16" id="KW-1185">Reference proteome</keyword>
<organism evidence="15 16">
    <name type="scientific">Penicillium oxalicum (strain 114-2 / CGMCC 5302)</name>
    <name type="common">Penicillium decumbens</name>
    <dbReference type="NCBI Taxonomy" id="933388"/>
    <lineage>
        <taxon>Eukaryota</taxon>
        <taxon>Fungi</taxon>
        <taxon>Dikarya</taxon>
        <taxon>Ascomycota</taxon>
        <taxon>Pezizomycotina</taxon>
        <taxon>Eurotiomycetes</taxon>
        <taxon>Eurotiomycetidae</taxon>
        <taxon>Eurotiales</taxon>
        <taxon>Aspergillaceae</taxon>
        <taxon>Penicillium</taxon>
    </lineage>
</organism>
<dbReference type="Gene3D" id="3.40.50.80">
    <property type="entry name" value="Nucleotide-binding domain of ferredoxin-NADP reductase (FNR) module"/>
    <property type="match status" value="1"/>
</dbReference>
<proteinExistence type="inferred from homology"/>
<feature type="transmembrane region" description="Helical" evidence="13">
    <location>
        <begin position="47"/>
        <end position="67"/>
    </location>
</feature>
<feature type="transmembrane region" description="Helical" evidence="13">
    <location>
        <begin position="241"/>
        <end position="259"/>
    </location>
</feature>
<dbReference type="GO" id="GO:0006826">
    <property type="term" value="P:iron ion transport"/>
    <property type="evidence" value="ECO:0007669"/>
    <property type="project" value="TreeGrafter"/>
</dbReference>
<accession>S7ZDR8</accession>
<feature type="transmembrane region" description="Helical" evidence="13">
    <location>
        <begin position="480"/>
        <end position="502"/>
    </location>
</feature>
<dbReference type="STRING" id="933388.S7ZDR8"/>
<keyword evidence="5" id="KW-1003">Cell membrane</keyword>
<keyword evidence="9" id="KW-0560">Oxidoreductase</keyword>
<dbReference type="Proteomes" id="UP000019376">
    <property type="component" value="Unassembled WGS sequence"/>
</dbReference>
<evidence type="ECO:0000256" key="1">
    <source>
        <dbReference type="ARBA" id="ARBA00004651"/>
    </source>
</evidence>
<keyword evidence="10" id="KW-0406">Ion transport</keyword>
<evidence type="ECO:0000313" key="15">
    <source>
        <dbReference type="EMBL" id="EPS28414.1"/>
    </source>
</evidence>
<reference evidence="15 16" key="1">
    <citation type="journal article" date="2013" name="PLoS ONE">
        <title>Genomic and secretomic analyses reveal unique features of the lignocellulolytic enzyme system of Penicillium decumbens.</title>
        <authorList>
            <person name="Liu G."/>
            <person name="Zhang L."/>
            <person name="Wei X."/>
            <person name="Zou G."/>
            <person name="Qin Y."/>
            <person name="Ma L."/>
            <person name="Li J."/>
            <person name="Zheng H."/>
            <person name="Wang S."/>
            <person name="Wang C."/>
            <person name="Xun L."/>
            <person name="Zhao G.-P."/>
            <person name="Zhou Z."/>
            <person name="Qu Y."/>
        </authorList>
    </citation>
    <scope>NUCLEOTIDE SEQUENCE [LARGE SCALE GENOMIC DNA]</scope>
    <source>
        <strain evidence="16">114-2 / CGMCC 5302</strain>
    </source>
</reference>
<dbReference type="SUPFAM" id="SSF63380">
    <property type="entry name" value="Riboflavin synthase domain-like"/>
    <property type="match status" value="1"/>
</dbReference>
<evidence type="ECO:0000256" key="12">
    <source>
        <dbReference type="ARBA" id="ARBA00048483"/>
    </source>
</evidence>
<dbReference type="AlphaFoldDB" id="S7ZDR8"/>
<dbReference type="EC" id="1.16.1.9" evidence="3"/>
<evidence type="ECO:0000256" key="13">
    <source>
        <dbReference type="SAM" id="Phobius"/>
    </source>
</evidence>
<dbReference type="Pfam" id="PF01794">
    <property type="entry name" value="Ferric_reduct"/>
    <property type="match status" value="1"/>
</dbReference>
<dbReference type="GO" id="GO:0052851">
    <property type="term" value="F:ferric-chelate reductase (NADPH) activity"/>
    <property type="evidence" value="ECO:0007669"/>
    <property type="project" value="UniProtKB-EC"/>
</dbReference>
<dbReference type="HOGENOM" id="CLU_010365_7_1_1"/>
<gene>
    <name evidence="15" type="ORF">PDE_03360</name>
</gene>
<comment type="catalytic activity">
    <reaction evidence="12">
        <text>2 a Fe(II)-siderophore + NADP(+) + H(+) = 2 a Fe(III)-siderophore + NADPH</text>
        <dbReference type="Rhea" id="RHEA:28795"/>
        <dbReference type="Rhea" id="RHEA-COMP:11342"/>
        <dbReference type="Rhea" id="RHEA-COMP:11344"/>
        <dbReference type="ChEBI" id="CHEBI:15378"/>
        <dbReference type="ChEBI" id="CHEBI:29033"/>
        <dbReference type="ChEBI" id="CHEBI:29034"/>
        <dbReference type="ChEBI" id="CHEBI:57783"/>
        <dbReference type="ChEBI" id="CHEBI:58349"/>
        <dbReference type="EC" id="1.16.1.9"/>
    </reaction>
</comment>
<dbReference type="PhylomeDB" id="S7ZDR8"/>
<evidence type="ECO:0000259" key="14">
    <source>
        <dbReference type="PROSITE" id="PS51384"/>
    </source>
</evidence>
<dbReference type="SUPFAM" id="SSF52343">
    <property type="entry name" value="Ferredoxin reductase-like, C-terminal NADP-linked domain"/>
    <property type="match status" value="1"/>
</dbReference>
<dbReference type="GO" id="GO:0005886">
    <property type="term" value="C:plasma membrane"/>
    <property type="evidence" value="ECO:0007669"/>
    <property type="project" value="UniProtKB-SubCell"/>
</dbReference>
<evidence type="ECO:0000256" key="3">
    <source>
        <dbReference type="ARBA" id="ARBA00012668"/>
    </source>
</evidence>
<name>S7ZDR8_PENO1</name>
<evidence type="ECO:0000256" key="6">
    <source>
        <dbReference type="ARBA" id="ARBA00022692"/>
    </source>
</evidence>
<dbReference type="PROSITE" id="PS51384">
    <property type="entry name" value="FAD_FR"/>
    <property type="match status" value="1"/>
</dbReference>
<dbReference type="PANTHER" id="PTHR32361">
    <property type="entry name" value="FERRIC/CUPRIC REDUCTASE TRANSMEMBRANE COMPONENT"/>
    <property type="match status" value="1"/>
</dbReference>
<comment type="similarity">
    <text evidence="2">Belongs to the ferric reductase (FRE) family.</text>
</comment>
<feature type="transmembrane region" description="Helical" evidence="13">
    <location>
        <begin position="203"/>
        <end position="229"/>
    </location>
</feature>
<feature type="transmembrane region" description="Helical" evidence="13">
    <location>
        <begin position="157"/>
        <end position="183"/>
    </location>
</feature>